<accession>Q22RV1</accession>
<evidence type="ECO:0000256" key="1">
    <source>
        <dbReference type="SAM" id="MobiDB-lite"/>
    </source>
</evidence>
<evidence type="ECO:0000313" key="2">
    <source>
        <dbReference type="EMBL" id="EAR88021.1"/>
    </source>
</evidence>
<feature type="region of interest" description="Disordered" evidence="1">
    <location>
        <begin position="110"/>
        <end position="133"/>
    </location>
</feature>
<keyword evidence="3" id="KW-1185">Reference proteome</keyword>
<dbReference type="EMBL" id="GG662845">
    <property type="protein sequence ID" value="EAR88021.1"/>
    <property type="molecule type" value="Genomic_DNA"/>
</dbReference>
<protein>
    <submittedName>
        <fullName evidence="2">Uncharacterized protein</fullName>
    </submittedName>
</protein>
<dbReference type="AlphaFoldDB" id="Q22RV1"/>
<sequence>MGCHNAKPSSSSRDLTKKTSRLSIVTMEVKRASKNAYKQSQKADGFNSVVDYTMTLKQLQFMREGLQNMPVMPPQKEGQDPLTQIQDKKIIQRHQKGLLSSFKSSKLFQRRKTQLTSTTQTNSLNGSFTSKQQ</sequence>
<reference evidence="3" key="1">
    <citation type="journal article" date="2006" name="PLoS Biol.">
        <title>Macronuclear genome sequence of the ciliate Tetrahymena thermophila, a model eukaryote.</title>
        <authorList>
            <person name="Eisen J.A."/>
            <person name="Coyne R.S."/>
            <person name="Wu M."/>
            <person name="Wu D."/>
            <person name="Thiagarajan M."/>
            <person name="Wortman J.R."/>
            <person name="Badger J.H."/>
            <person name="Ren Q."/>
            <person name="Amedeo P."/>
            <person name="Jones K.M."/>
            <person name="Tallon L.J."/>
            <person name="Delcher A.L."/>
            <person name="Salzberg S.L."/>
            <person name="Silva J.C."/>
            <person name="Haas B.J."/>
            <person name="Majoros W.H."/>
            <person name="Farzad M."/>
            <person name="Carlton J.M."/>
            <person name="Smith R.K. Jr."/>
            <person name="Garg J."/>
            <person name="Pearlman R.E."/>
            <person name="Karrer K.M."/>
            <person name="Sun L."/>
            <person name="Manning G."/>
            <person name="Elde N.C."/>
            <person name="Turkewitz A.P."/>
            <person name="Asai D.J."/>
            <person name="Wilkes D.E."/>
            <person name="Wang Y."/>
            <person name="Cai H."/>
            <person name="Collins K."/>
            <person name="Stewart B.A."/>
            <person name="Lee S.R."/>
            <person name="Wilamowska K."/>
            <person name="Weinberg Z."/>
            <person name="Ruzzo W.L."/>
            <person name="Wloga D."/>
            <person name="Gaertig J."/>
            <person name="Frankel J."/>
            <person name="Tsao C.-C."/>
            <person name="Gorovsky M.A."/>
            <person name="Keeling P.J."/>
            <person name="Waller R.F."/>
            <person name="Patron N.J."/>
            <person name="Cherry J.M."/>
            <person name="Stover N.A."/>
            <person name="Krieger C.J."/>
            <person name="del Toro C."/>
            <person name="Ryder H.F."/>
            <person name="Williamson S.C."/>
            <person name="Barbeau R.A."/>
            <person name="Hamilton E.P."/>
            <person name="Orias E."/>
        </authorList>
    </citation>
    <scope>NUCLEOTIDE SEQUENCE [LARGE SCALE GENOMIC DNA]</scope>
    <source>
        <strain evidence="3">SB210</strain>
    </source>
</reference>
<dbReference type="GeneID" id="7846069"/>
<dbReference type="RefSeq" id="XP_001008266.1">
    <property type="nucleotide sequence ID" value="XM_001008266.1"/>
</dbReference>
<name>Q22RV1_TETTS</name>
<dbReference type="InParanoid" id="Q22RV1"/>
<dbReference type="KEGG" id="tet:TTHERM_00011870"/>
<organism evidence="2 3">
    <name type="scientific">Tetrahymena thermophila (strain SB210)</name>
    <dbReference type="NCBI Taxonomy" id="312017"/>
    <lineage>
        <taxon>Eukaryota</taxon>
        <taxon>Sar</taxon>
        <taxon>Alveolata</taxon>
        <taxon>Ciliophora</taxon>
        <taxon>Intramacronucleata</taxon>
        <taxon>Oligohymenophorea</taxon>
        <taxon>Hymenostomatida</taxon>
        <taxon>Tetrahymenina</taxon>
        <taxon>Tetrahymenidae</taxon>
        <taxon>Tetrahymena</taxon>
    </lineage>
</organism>
<evidence type="ECO:0000313" key="3">
    <source>
        <dbReference type="Proteomes" id="UP000009168"/>
    </source>
</evidence>
<dbReference type="Proteomes" id="UP000009168">
    <property type="component" value="Unassembled WGS sequence"/>
</dbReference>
<gene>
    <name evidence="2" type="ORF">TTHERM_00011870</name>
</gene>
<proteinExistence type="predicted"/>
<feature type="compositionally biased region" description="Low complexity" evidence="1">
    <location>
        <begin position="114"/>
        <end position="125"/>
    </location>
</feature>
<dbReference type="HOGENOM" id="CLU_1910880_0_0_1"/>